<dbReference type="SUPFAM" id="SSF52777">
    <property type="entry name" value="CoA-dependent acyltransferases"/>
    <property type="match status" value="2"/>
</dbReference>
<evidence type="ECO:0000256" key="8">
    <source>
        <dbReference type="ARBA" id="ARBA00023098"/>
    </source>
</evidence>
<keyword evidence="6" id="KW-0808">Transferase</keyword>
<keyword evidence="8" id="KW-0443">Lipid metabolism</keyword>
<dbReference type="InterPro" id="IPR023213">
    <property type="entry name" value="CAT-like_dom_sf"/>
</dbReference>
<dbReference type="InterPro" id="IPR004255">
    <property type="entry name" value="O-acyltransferase_WSD1_N"/>
</dbReference>
<comment type="pathway">
    <text evidence="1">Glycerolipid metabolism; triacylglycerol biosynthesis.</text>
</comment>
<sequence length="459" mass="49132">MPLTRLRMDELVNAWVGDDDTPFHLGLLAVFDPGPFAGPDGVVDTGPVADELSRRARGVPELGRRVLWTRWGEGRPVWVEDPDDDLARHVEVRTLGPDADLATWSANRAATPLHRDRALWRADVVHGLPGGRFAVLLVVHHVLADGIGGLRLLASLLDEAPDAVHEYGPPRTAPVPAPPLPSHRDLVADHLRRWRPARDGQHRPRAPSLARACRALAQYRDAMSDFSGPLPRTSLPRVVGPTRRMSVTTAPLGPLRAGAHARGATVNDLLLAAVAQGLRDLLSARGECRESLFVRTIIPVSLDPSGQATSMMVVDLPVGEPDPARRLASITGRTSARKARLRATGGTGQDLLALPVPVARLIIPWARRRGSARIHLSVTNIPGPAHPLWFAGAQLVQAFPVAPLVPLVGLTVAALSYNGRLAVAVNADGTIRDLDTLRDGIAASLADRAREGHSADAAT</sequence>
<evidence type="ECO:0000259" key="12">
    <source>
        <dbReference type="Pfam" id="PF06974"/>
    </source>
</evidence>
<dbReference type="EMBL" id="BAABGM010000014">
    <property type="protein sequence ID" value="GAA4407382.1"/>
    <property type="molecule type" value="Genomic_DNA"/>
</dbReference>
<evidence type="ECO:0000256" key="3">
    <source>
        <dbReference type="ARBA" id="ARBA00009587"/>
    </source>
</evidence>
<dbReference type="EC" id="2.3.1.20" evidence="4"/>
<evidence type="ECO:0000256" key="4">
    <source>
        <dbReference type="ARBA" id="ARBA00013244"/>
    </source>
</evidence>
<comment type="similarity">
    <text evidence="3">Belongs to the long-chain O-acyltransferase family.</text>
</comment>
<dbReference type="PANTHER" id="PTHR31650">
    <property type="entry name" value="O-ACYLTRANSFERASE (WSD1-LIKE) FAMILY PROTEIN"/>
    <property type="match status" value="1"/>
</dbReference>
<feature type="domain" description="O-acyltransferase WSD1-like N-terminal" evidence="11">
    <location>
        <begin position="15"/>
        <end position="269"/>
    </location>
</feature>
<protein>
    <recommendedName>
        <fullName evidence="4">diacylglycerol O-acyltransferase</fullName>
        <ecNumber evidence="4">2.3.1.20</ecNumber>
    </recommendedName>
</protein>
<name>A0ABP8KJ16_9MICO</name>
<evidence type="ECO:0000256" key="6">
    <source>
        <dbReference type="ARBA" id="ARBA00022679"/>
    </source>
</evidence>
<dbReference type="Gene3D" id="3.30.559.30">
    <property type="entry name" value="Nonribosomal peptide synthetase, condensation domain"/>
    <property type="match status" value="1"/>
</dbReference>
<comment type="pathway">
    <text evidence="2">Lipid metabolism.</text>
</comment>
<dbReference type="InterPro" id="IPR009721">
    <property type="entry name" value="O-acyltransferase_WSD1_C"/>
</dbReference>
<evidence type="ECO:0000256" key="10">
    <source>
        <dbReference type="ARBA" id="ARBA00048109"/>
    </source>
</evidence>
<evidence type="ECO:0000256" key="1">
    <source>
        <dbReference type="ARBA" id="ARBA00004771"/>
    </source>
</evidence>
<accession>A0ABP8KJ16</accession>
<evidence type="ECO:0000256" key="7">
    <source>
        <dbReference type="ARBA" id="ARBA00022798"/>
    </source>
</evidence>
<evidence type="ECO:0000259" key="11">
    <source>
        <dbReference type="Pfam" id="PF03007"/>
    </source>
</evidence>
<dbReference type="InterPro" id="IPR045034">
    <property type="entry name" value="O-acyltransferase_WSD1-like"/>
</dbReference>
<organism evidence="13 14">
    <name type="scientific">Fodinibacter luteus</name>
    <dbReference type="NCBI Taxonomy" id="552064"/>
    <lineage>
        <taxon>Bacteria</taxon>
        <taxon>Bacillati</taxon>
        <taxon>Actinomycetota</taxon>
        <taxon>Actinomycetes</taxon>
        <taxon>Micrococcales</taxon>
        <taxon>Intrasporangiaceae</taxon>
        <taxon>Fodinibacter (ex Wang et al. 2009)</taxon>
    </lineage>
</organism>
<evidence type="ECO:0000256" key="5">
    <source>
        <dbReference type="ARBA" id="ARBA00022516"/>
    </source>
</evidence>
<reference evidence="14" key="1">
    <citation type="journal article" date="2019" name="Int. J. Syst. Evol. Microbiol.">
        <title>The Global Catalogue of Microorganisms (GCM) 10K type strain sequencing project: providing services to taxonomists for standard genome sequencing and annotation.</title>
        <authorList>
            <consortium name="The Broad Institute Genomics Platform"/>
            <consortium name="The Broad Institute Genome Sequencing Center for Infectious Disease"/>
            <person name="Wu L."/>
            <person name="Ma J."/>
        </authorList>
    </citation>
    <scope>NUCLEOTIDE SEQUENCE [LARGE SCALE GENOMIC DNA]</scope>
    <source>
        <strain evidence="14">JCM 17809</strain>
    </source>
</reference>
<dbReference type="Pfam" id="PF03007">
    <property type="entry name" value="WS_DGAT_cat"/>
    <property type="match status" value="1"/>
</dbReference>
<keyword evidence="14" id="KW-1185">Reference proteome</keyword>
<evidence type="ECO:0000256" key="9">
    <source>
        <dbReference type="ARBA" id="ARBA00023315"/>
    </source>
</evidence>
<proteinExistence type="inferred from homology"/>
<keyword evidence="9" id="KW-0012">Acyltransferase</keyword>
<evidence type="ECO:0000313" key="14">
    <source>
        <dbReference type="Proteomes" id="UP001500945"/>
    </source>
</evidence>
<gene>
    <name evidence="13" type="ORF">GCM10023168_23360</name>
</gene>
<dbReference type="RefSeq" id="WP_345206037.1">
    <property type="nucleotide sequence ID" value="NZ_BAABGM010000014.1"/>
</dbReference>
<keyword evidence="5" id="KW-0444">Lipid biosynthesis</keyword>
<evidence type="ECO:0000256" key="2">
    <source>
        <dbReference type="ARBA" id="ARBA00005189"/>
    </source>
</evidence>
<evidence type="ECO:0000313" key="13">
    <source>
        <dbReference type="EMBL" id="GAA4407382.1"/>
    </source>
</evidence>
<comment type="caution">
    <text evidence="13">The sequence shown here is derived from an EMBL/GenBank/DDBJ whole genome shotgun (WGS) entry which is preliminary data.</text>
</comment>
<feature type="domain" description="O-acyltransferase WSD1 C-terminal" evidence="12">
    <location>
        <begin position="307"/>
        <end position="446"/>
    </location>
</feature>
<keyword evidence="7" id="KW-0319">Glycerol metabolism</keyword>
<comment type="catalytic activity">
    <reaction evidence="10">
        <text>an acyl-CoA + a 1,2-diacyl-sn-glycerol = a triacyl-sn-glycerol + CoA</text>
        <dbReference type="Rhea" id="RHEA:10868"/>
        <dbReference type="ChEBI" id="CHEBI:17815"/>
        <dbReference type="ChEBI" id="CHEBI:57287"/>
        <dbReference type="ChEBI" id="CHEBI:58342"/>
        <dbReference type="ChEBI" id="CHEBI:64615"/>
        <dbReference type="EC" id="2.3.1.20"/>
    </reaction>
</comment>
<dbReference type="Pfam" id="PF06974">
    <property type="entry name" value="WS_DGAT_C"/>
    <property type="match status" value="1"/>
</dbReference>
<dbReference type="Proteomes" id="UP001500945">
    <property type="component" value="Unassembled WGS sequence"/>
</dbReference>
<dbReference type="PANTHER" id="PTHR31650:SF1">
    <property type="entry name" value="WAX ESTER SYNTHASE_DIACYLGLYCEROL ACYLTRANSFERASE 4-RELATED"/>
    <property type="match status" value="1"/>
</dbReference>
<dbReference type="Gene3D" id="3.30.559.10">
    <property type="entry name" value="Chloramphenicol acetyltransferase-like domain"/>
    <property type="match status" value="1"/>
</dbReference>